<dbReference type="InParanoid" id="A0A0C3BUT7"/>
<name>A0A0C3BUT7_PILCF</name>
<dbReference type="HOGENOM" id="CLU_2606835_0_0_1"/>
<proteinExistence type="predicted"/>
<keyword evidence="2" id="KW-1185">Reference proteome</keyword>
<dbReference type="Proteomes" id="UP000054166">
    <property type="component" value="Unassembled WGS sequence"/>
</dbReference>
<evidence type="ECO:0000313" key="1">
    <source>
        <dbReference type="EMBL" id="KIM90313.1"/>
    </source>
</evidence>
<reference evidence="1 2" key="1">
    <citation type="submission" date="2014-04" db="EMBL/GenBank/DDBJ databases">
        <authorList>
            <consortium name="DOE Joint Genome Institute"/>
            <person name="Kuo A."/>
            <person name="Tarkka M."/>
            <person name="Buscot F."/>
            <person name="Kohler A."/>
            <person name="Nagy L.G."/>
            <person name="Floudas D."/>
            <person name="Copeland A."/>
            <person name="Barry K.W."/>
            <person name="Cichocki N."/>
            <person name="Veneault-Fourrey C."/>
            <person name="LaButti K."/>
            <person name="Lindquist E.A."/>
            <person name="Lipzen A."/>
            <person name="Lundell T."/>
            <person name="Morin E."/>
            <person name="Murat C."/>
            <person name="Sun H."/>
            <person name="Tunlid A."/>
            <person name="Henrissat B."/>
            <person name="Grigoriev I.V."/>
            <person name="Hibbett D.S."/>
            <person name="Martin F."/>
            <person name="Nordberg H.P."/>
            <person name="Cantor M.N."/>
            <person name="Hua S.X."/>
        </authorList>
    </citation>
    <scope>NUCLEOTIDE SEQUENCE [LARGE SCALE GENOMIC DNA]</scope>
    <source>
        <strain evidence="1 2">F 1598</strain>
    </source>
</reference>
<reference evidence="2" key="2">
    <citation type="submission" date="2015-01" db="EMBL/GenBank/DDBJ databases">
        <title>Evolutionary Origins and Diversification of the Mycorrhizal Mutualists.</title>
        <authorList>
            <consortium name="DOE Joint Genome Institute"/>
            <consortium name="Mycorrhizal Genomics Consortium"/>
            <person name="Kohler A."/>
            <person name="Kuo A."/>
            <person name="Nagy L.G."/>
            <person name="Floudas D."/>
            <person name="Copeland A."/>
            <person name="Barry K.W."/>
            <person name="Cichocki N."/>
            <person name="Veneault-Fourrey C."/>
            <person name="LaButti K."/>
            <person name="Lindquist E.A."/>
            <person name="Lipzen A."/>
            <person name="Lundell T."/>
            <person name="Morin E."/>
            <person name="Murat C."/>
            <person name="Riley R."/>
            <person name="Ohm R."/>
            <person name="Sun H."/>
            <person name="Tunlid A."/>
            <person name="Henrissat B."/>
            <person name="Grigoriev I.V."/>
            <person name="Hibbett D.S."/>
            <person name="Martin F."/>
        </authorList>
    </citation>
    <scope>NUCLEOTIDE SEQUENCE [LARGE SCALE GENOMIC DNA]</scope>
    <source>
        <strain evidence="2">F 1598</strain>
    </source>
</reference>
<accession>A0A0C3BUT7</accession>
<gene>
    <name evidence="1" type="ORF">PILCRDRAFT_179499</name>
</gene>
<dbReference type="EMBL" id="KN832973">
    <property type="protein sequence ID" value="KIM90313.1"/>
    <property type="molecule type" value="Genomic_DNA"/>
</dbReference>
<sequence length="79" mass="9155">MTSYLLLPSRRKPDQNVVFSNQMLQVTAHAERSPGRHRVIRVASNASVYWDYTPRSDSTWSWTGKSGESRHTYYQHLSA</sequence>
<dbReference type="AlphaFoldDB" id="A0A0C3BUT7"/>
<protein>
    <submittedName>
        <fullName evidence="1">Uncharacterized protein</fullName>
    </submittedName>
</protein>
<evidence type="ECO:0000313" key="2">
    <source>
        <dbReference type="Proteomes" id="UP000054166"/>
    </source>
</evidence>
<organism evidence="1 2">
    <name type="scientific">Piloderma croceum (strain F 1598)</name>
    <dbReference type="NCBI Taxonomy" id="765440"/>
    <lineage>
        <taxon>Eukaryota</taxon>
        <taxon>Fungi</taxon>
        <taxon>Dikarya</taxon>
        <taxon>Basidiomycota</taxon>
        <taxon>Agaricomycotina</taxon>
        <taxon>Agaricomycetes</taxon>
        <taxon>Agaricomycetidae</taxon>
        <taxon>Atheliales</taxon>
        <taxon>Atheliaceae</taxon>
        <taxon>Piloderma</taxon>
    </lineage>
</organism>